<dbReference type="SMART" id="SM00220">
    <property type="entry name" value="S_TKc"/>
    <property type="match status" value="1"/>
</dbReference>
<accession>A0AAD7UAJ2</accession>
<organism evidence="5 6">
    <name type="scientific">Chrysophaeum taylorii</name>
    <dbReference type="NCBI Taxonomy" id="2483200"/>
    <lineage>
        <taxon>Eukaryota</taxon>
        <taxon>Sar</taxon>
        <taxon>Stramenopiles</taxon>
        <taxon>Ochrophyta</taxon>
        <taxon>Pelagophyceae</taxon>
        <taxon>Pelagomonadales</taxon>
        <taxon>Pelagomonadaceae</taxon>
        <taxon>Chrysophaeum</taxon>
    </lineage>
</organism>
<keyword evidence="1" id="KW-0547">Nucleotide-binding</keyword>
<gene>
    <name evidence="5" type="ORF">CTAYLR_006425</name>
</gene>
<dbReference type="Proteomes" id="UP001230188">
    <property type="component" value="Unassembled WGS sequence"/>
</dbReference>
<evidence type="ECO:0000313" key="5">
    <source>
        <dbReference type="EMBL" id="KAJ8600835.1"/>
    </source>
</evidence>
<dbReference type="SUPFAM" id="SSF56112">
    <property type="entry name" value="Protein kinase-like (PK-like)"/>
    <property type="match status" value="1"/>
</dbReference>
<reference evidence="5" key="1">
    <citation type="submission" date="2023-01" db="EMBL/GenBank/DDBJ databases">
        <title>Metagenome sequencing of chrysophaentin producing Chrysophaeum taylorii.</title>
        <authorList>
            <person name="Davison J."/>
            <person name="Bewley C."/>
        </authorList>
    </citation>
    <scope>NUCLEOTIDE SEQUENCE</scope>
    <source>
        <strain evidence="5">NIES-1699</strain>
    </source>
</reference>
<dbReference type="PANTHER" id="PTHR24346">
    <property type="entry name" value="MAP/MICROTUBULE AFFINITY-REGULATING KINASE"/>
    <property type="match status" value="1"/>
</dbReference>
<dbReference type="InterPro" id="IPR008271">
    <property type="entry name" value="Ser/Thr_kinase_AS"/>
</dbReference>
<dbReference type="Gene3D" id="3.40.50.2300">
    <property type="match status" value="1"/>
</dbReference>
<evidence type="ECO:0000256" key="2">
    <source>
        <dbReference type="ARBA" id="ARBA00022840"/>
    </source>
</evidence>
<dbReference type="SUPFAM" id="SSF52172">
    <property type="entry name" value="CheY-like"/>
    <property type="match status" value="1"/>
</dbReference>
<name>A0AAD7UAJ2_9STRA</name>
<dbReference type="GO" id="GO:0005737">
    <property type="term" value="C:cytoplasm"/>
    <property type="evidence" value="ECO:0007669"/>
    <property type="project" value="TreeGrafter"/>
</dbReference>
<dbReference type="Pfam" id="PF00069">
    <property type="entry name" value="Pkinase"/>
    <property type="match status" value="1"/>
</dbReference>
<dbReference type="GO" id="GO:0035556">
    <property type="term" value="P:intracellular signal transduction"/>
    <property type="evidence" value="ECO:0007669"/>
    <property type="project" value="TreeGrafter"/>
</dbReference>
<dbReference type="PANTHER" id="PTHR24346:SF30">
    <property type="entry name" value="MATERNAL EMBRYONIC LEUCINE ZIPPER KINASE"/>
    <property type="match status" value="1"/>
</dbReference>
<comment type="caution">
    <text evidence="5">The sequence shown here is derived from an EMBL/GenBank/DDBJ whole genome shotgun (WGS) entry which is preliminary data.</text>
</comment>
<dbReference type="PROSITE" id="PS00108">
    <property type="entry name" value="PROTEIN_KINASE_ST"/>
    <property type="match status" value="1"/>
</dbReference>
<evidence type="ECO:0000256" key="3">
    <source>
        <dbReference type="SAM" id="MobiDB-lite"/>
    </source>
</evidence>
<dbReference type="InterPro" id="IPR000719">
    <property type="entry name" value="Prot_kinase_dom"/>
</dbReference>
<dbReference type="GO" id="GO:0005524">
    <property type="term" value="F:ATP binding"/>
    <property type="evidence" value="ECO:0007669"/>
    <property type="project" value="UniProtKB-KW"/>
</dbReference>
<protein>
    <recommendedName>
        <fullName evidence="4">Protein kinase domain-containing protein</fullName>
    </recommendedName>
</protein>
<dbReference type="InterPro" id="IPR011009">
    <property type="entry name" value="Kinase-like_dom_sf"/>
</dbReference>
<dbReference type="PROSITE" id="PS50011">
    <property type="entry name" value="PROTEIN_KINASE_DOM"/>
    <property type="match status" value="1"/>
</dbReference>
<evidence type="ECO:0000313" key="6">
    <source>
        <dbReference type="Proteomes" id="UP001230188"/>
    </source>
</evidence>
<feature type="domain" description="Protein kinase" evidence="4">
    <location>
        <begin position="49"/>
        <end position="336"/>
    </location>
</feature>
<dbReference type="Gene3D" id="1.10.510.10">
    <property type="entry name" value="Transferase(Phosphotransferase) domain 1"/>
    <property type="match status" value="1"/>
</dbReference>
<dbReference type="InterPro" id="IPR011006">
    <property type="entry name" value="CheY-like_superfamily"/>
</dbReference>
<sequence>MNVGLKSKKRLSELLQNGDETKNEKRTLYRSLWLSMPQLPCLQEAIAEYDIIRQVGKGTFSNVYYAVHKQAAEGEGAGSNSSNSQGVAIKLIDKNRVTHSSDVRKVIRNVRRINTEIDLMRSCVHDGICRVLHAFQTDQHIFIVLEYAERDLFHFMSAYPNGLHMQLAQYLNRIIALSIRHLHTRHIAHRDIKPENILVKGDLHENNLLVKLCDFGLSLRPETKCADFVGSPGFFAPEILLETTYDAFAADIWSYGALLLETVCGTPTFESVWLKAYRFLGQHDVFRDLITESVGSLPGIPTLTRDEDLHRLVTGILNLDADKRDTVHTVVMNPWLYLVKESEETGQLEILRLTITDDNVGNPAAASDGDSKVQHCKRRDALPSFAIDAQPNAGHHRPTTSGAGTKPMRSRSRSMNINMFRRQKKLGSLDEYTLPPMTICHLDDSGVVRQVVQAKLSMAFPNHRLVNFADSTHLIHTIMASQENDRESANEIRICIFDENIGEDLQGSDLAKMLVKLGYKGMILCMTANDELKATRLGYDGVLSKQITTQSLKQKLIEAWRAKFGESSLVHVAKLAPDSEEANFINLRAKCLEQMIRTPKKELKRVELLEMKGDLEAVRCSQGLLEIARDLIQKTSAEECIPFLEDSPLFAAIKKELASLQIAESGSRACSN</sequence>
<dbReference type="GO" id="GO:0004674">
    <property type="term" value="F:protein serine/threonine kinase activity"/>
    <property type="evidence" value="ECO:0007669"/>
    <property type="project" value="TreeGrafter"/>
</dbReference>
<keyword evidence="2" id="KW-0067">ATP-binding</keyword>
<dbReference type="AlphaFoldDB" id="A0AAD7UAJ2"/>
<feature type="region of interest" description="Disordered" evidence="3">
    <location>
        <begin position="388"/>
        <end position="411"/>
    </location>
</feature>
<evidence type="ECO:0000259" key="4">
    <source>
        <dbReference type="PROSITE" id="PS50011"/>
    </source>
</evidence>
<keyword evidence="6" id="KW-1185">Reference proteome</keyword>
<proteinExistence type="predicted"/>
<dbReference type="EMBL" id="JAQMWT010000471">
    <property type="protein sequence ID" value="KAJ8600835.1"/>
    <property type="molecule type" value="Genomic_DNA"/>
</dbReference>
<evidence type="ECO:0000256" key="1">
    <source>
        <dbReference type="ARBA" id="ARBA00022741"/>
    </source>
</evidence>